<evidence type="ECO:0000256" key="1">
    <source>
        <dbReference type="SAM" id="SignalP"/>
    </source>
</evidence>
<dbReference type="Pfam" id="PF26080">
    <property type="entry name" value="CUB_animal"/>
    <property type="match status" value="1"/>
</dbReference>
<dbReference type="InterPro" id="IPR058698">
    <property type="entry name" value="CUB_metazoa"/>
</dbReference>
<dbReference type="EMBL" id="VCGU01000005">
    <property type="protein sequence ID" value="TRY74935.1"/>
    <property type="molecule type" value="Genomic_DNA"/>
</dbReference>
<feature type="domain" description="CUB" evidence="2">
    <location>
        <begin position="249"/>
        <end position="441"/>
    </location>
</feature>
<protein>
    <recommendedName>
        <fullName evidence="2">CUB domain-containing protein</fullName>
    </recommendedName>
</protein>
<dbReference type="STRING" id="6832.A0A553PB66"/>
<evidence type="ECO:0000313" key="4">
    <source>
        <dbReference type="Proteomes" id="UP000318571"/>
    </source>
</evidence>
<dbReference type="PANTHER" id="PTHR33236:SF5">
    <property type="entry name" value="CUB DOMAIN-CONTAINING PROTEIN"/>
    <property type="match status" value="1"/>
</dbReference>
<keyword evidence="4" id="KW-1185">Reference proteome</keyword>
<gene>
    <name evidence="3" type="ORF">TCAL_09840</name>
</gene>
<proteinExistence type="predicted"/>
<dbReference type="OMA" id="RICKNND"/>
<reference evidence="3 4" key="1">
    <citation type="journal article" date="2018" name="Nat. Ecol. Evol.">
        <title>Genomic signatures of mitonuclear coevolution across populations of Tigriopus californicus.</title>
        <authorList>
            <person name="Barreto F.S."/>
            <person name="Watson E.T."/>
            <person name="Lima T.G."/>
            <person name="Willett C.S."/>
            <person name="Edmands S."/>
            <person name="Li W."/>
            <person name="Burton R.S."/>
        </authorList>
    </citation>
    <scope>NUCLEOTIDE SEQUENCE [LARGE SCALE GENOMIC DNA]</scope>
    <source>
        <strain evidence="3 4">San Diego</strain>
    </source>
</reference>
<organism evidence="3 4">
    <name type="scientific">Tigriopus californicus</name>
    <name type="common">Marine copepod</name>
    <dbReference type="NCBI Taxonomy" id="6832"/>
    <lineage>
        <taxon>Eukaryota</taxon>
        <taxon>Metazoa</taxon>
        <taxon>Ecdysozoa</taxon>
        <taxon>Arthropoda</taxon>
        <taxon>Crustacea</taxon>
        <taxon>Multicrustacea</taxon>
        <taxon>Hexanauplia</taxon>
        <taxon>Copepoda</taxon>
        <taxon>Harpacticoida</taxon>
        <taxon>Harpacticidae</taxon>
        <taxon>Tigriopus</taxon>
    </lineage>
</organism>
<evidence type="ECO:0000313" key="3">
    <source>
        <dbReference type="EMBL" id="TRY74935.1"/>
    </source>
</evidence>
<comment type="caution">
    <text evidence="3">The sequence shown here is derived from an EMBL/GenBank/DDBJ whole genome shotgun (WGS) entry which is preliminary data.</text>
</comment>
<accession>A0A553PB66</accession>
<evidence type="ECO:0000259" key="2">
    <source>
        <dbReference type="Pfam" id="PF26080"/>
    </source>
</evidence>
<sequence>MFGKYLGSVFVVCLLADILQTSSMNLTSPQRPRNGKVLSLFQIIQFQNGFCMGFGNRNGTCYTQGECEARDGSSVGTCANGFGVCCAFTLSCGQSTSENCTYLVQSSTSTIANPCTYTVCPANNNICRIRFDFTTFNINGPVTGSATATIPALTTAGGAIGDCATDIFTITAPGNFAPPVICGFNTGQHMIVDASRTMCNEAQFSLNGMGTREWDIKGKLEPKMAHEFHILKQLLLVTQYNCGDEQGGPDGCLQYFTGLTGTVSSFNFPTTSAIVDPTTTHLSSQMQTMCWRQEMNTCAICWIPVVLGSDTITGSFGLSVSKNKLPRGETDGLCSGDYLQIPNAQSNVETNADDTFVIGTIGSDVNLSDRICGRFFSSALDDAERQLSRSVCTQQRPFRMTFQSDGDEVTLTKVVTKNPANLNELNRIPGGIVGFNLRWTLQTCS</sequence>
<dbReference type="PANTHER" id="PTHR33236">
    <property type="entry name" value="INTRAFLAGELLAR TRANSPORT PROTEIN 122 FAMILY PROTEIN-RELATED"/>
    <property type="match status" value="1"/>
</dbReference>
<dbReference type="Proteomes" id="UP000318571">
    <property type="component" value="Chromosome 2"/>
</dbReference>
<dbReference type="AlphaFoldDB" id="A0A553PB66"/>
<feature type="signal peptide" evidence="1">
    <location>
        <begin position="1"/>
        <end position="23"/>
    </location>
</feature>
<keyword evidence="1" id="KW-0732">Signal</keyword>
<feature type="chain" id="PRO_5021889029" description="CUB domain-containing protein" evidence="1">
    <location>
        <begin position="24"/>
        <end position="445"/>
    </location>
</feature>
<name>A0A553PB66_TIGCA</name>